<evidence type="ECO:0000256" key="7">
    <source>
        <dbReference type="SAM" id="SignalP"/>
    </source>
</evidence>
<protein>
    <submittedName>
        <fullName evidence="9">Pilus assembly protein PilY</fullName>
    </submittedName>
</protein>
<evidence type="ECO:0000256" key="5">
    <source>
        <dbReference type="ARBA" id="ARBA00022837"/>
    </source>
</evidence>
<evidence type="ECO:0000259" key="8">
    <source>
        <dbReference type="Pfam" id="PF05567"/>
    </source>
</evidence>
<evidence type="ECO:0000256" key="1">
    <source>
        <dbReference type="ARBA" id="ARBA00004561"/>
    </source>
</evidence>
<dbReference type="Proteomes" id="UP000244064">
    <property type="component" value="Unassembled WGS sequence"/>
</dbReference>
<dbReference type="AlphaFoldDB" id="A0A2T5P8B4"/>
<evidence type="ECO:0000313" key="9">
    <source>
        <dbReference type="EMBL" id="PTU73992.1"/>
    </source>
</evidence>
<dbReference type="RefSeq" id="WP_108107424.1">
    <property type="nucleotide sequence ID" value="NZ_QASN01000019.1"/>
</dbReference>
<evidence type="ECO:0000256" key="4">
    <source>
        <dbReference type="ARBA" id="ARBA00022723"/>
    </source>
</evidence>
<comment type="similarity">
    <text evidence="2">Belongs to the PilY1 family.</text>
</comment>
<keyword evidence="4" id="KW-0479">Metal-binding</keyword>
<keyword evidence="10" id="KW-1185">Reference proteome</keyword>
<dbReference type="GO" id="GO:0009289">
    <property type="term" value="C:pilus"/>
    <property type="evidence" value="ECO:0007669"/>
    <property type="project" value="UniProtKB-SubCell"/>
</dbReference>
<keyword evidence="7" id="KW-0732">Signal</keyword>
<organism evidence="9 10">
    <name type="scientific">Pseudomonas mangrovi</name>
    <dbReference type="NCBI Taxonomy" id="2161748"/>
    <lineage>
        <taxon>Bacteria</taxon>
        <taxon>Pseudomonadati</taxon>
        <taxon>Pseudomonadota</taxon>
        <taxon>Gammaproteobacteria</taxon>
        <taxon>Pseudomonadales</taxon>
        <taxon>Pseudomonadaceae</taxon>
        <taxon>Pseudomonas</taxon>
    </lineage>
</organism>
<dbReference type="InterPro" id="IPR008707">
    <property type="entry name" value="B-propeller_PilY1"/>
</dbReference>
<name>A0A2T5P8B4_9PSED</name>
<evidence type="ECO:0000256" key="6">
    <source>
        <dbReference type="ARBA" id="ARBA00023263"/>
    </source>
</evidence>
<sequence>MKIAYQSLRVAASAAVMFTFCSVAQSVQAAALTIAQEPLFLTEGVAPNLLVTLDDSGSMASAFAPDNISGEHGTRRFSSSFYNPMYYNPAATYAPPKRVTFNSTTGQISVTEYSTSFTTAYLNGFKTDRGSVNLSTSFRPVRTYVSTNTTQTLGNNPAIDYPTSQTSGVAAYYYVRDNTLANCTASNMADEDCYRRVLVGAAERQNFANWYSFYRSRALATESAANLAFYTLPDNVRVTWQMLNSCTGIGSGNCSGASGTNHNNRLRNFAGQHRANFFAWLADTPASGGTPTRAAQERAGNFLSNTSVNGPYAFNPGVQSAPLYACRPSYHILMSDGVWNENTNITVGNVDGTSRSLPDGTAYAPRAPYRDGVNRNYGNTLADLAFLHWATDANTSIPNELKPFLPYKNPDTATQYWDPRNNPATWQNLVTFTLGLGLTRSVTNPAWGGSTYAGDYPSLLNGTIEWPQPASNQPQNVYELWHAALNSRGEFFSVDSPEDMVDAFKTILNRIADRETSASAVSLESAVTTAGNEAYYARFSSDNWSGELIKYLVDSNGQLSYQWNARDLLNTKAAGSRNILFNKDGNLTAFQWANLTTAQQAALNRTAAGVVDTLGSQRLDFIRGVRTGEGTTFRDRTHVLGDIVHSSPVVVATPDRMEGLMNPLVSSATGTYTQFKIDNLTRPKRIYVGANDGMLHGFDENGQEVFAYVPTSVIPQLNKLTDKGYRASHQYYVDGTPVVGDVFIEGEWRTILIGTLRGGGREVFALDVTDPANVSLLWEFSSAQDEDLGFTFTRPVITRLHNGKWGVVLSNGYNSTSDRAALFVLDAANGDVMSKLVVNSGATVNGLSSPRTVDINGDLITDYVYAGDLQGNVWRFDMFTANQTPPFQRTDTMPNSSFRIAFSGTPLFVAQNAVGRQPITAAPSLIRHPNGFGYIVTVGTGKYIENSDSQADTSQPMSLYGIWDRQTDGKSTTGTPSLGRSNLVEQTMGTEITTTFNDTDASGNATSRSRDLRLLSRNPISWIDASGNVVKYGWYLDLKEGATLKGEMVATDMTARSNVLLVATTTPNDDPCSSGIDRWFIALDGFTGGATNFNVLDMSGNNYVNALDSYNGNVVSSVRIPGFGAPAVVGQDAFFNTPNSIQKEVLDFGPASRGRQSWRVLGE</sequence>
<proteinExistence type="inferred from homology"/>
<comment type="subcellular location">
    <subcellularLocation>
        <location evidence="1">Fimbrium</location>
    </subcellularLocation>
</comment>
<evidence type="ECO:0000256" key="3">
    <source>
        <dbReference type="ARBA" id="ARBA00022558"/>
    </source>
</evidence>
<accession>A0A2T5P8B4</accession>
<comment type="caution">
    <text evidence="9">The sequence shown here is derived from an EMBL/GenBank/DDBJ whole genome shotgun (WGS) entry which is preliminary data.</text>
</comment>
<keyword evidence="6" id="KW-0281">Fimbrium</keyword>
<dbReference type="OrthoDB" id="7156875at2"/>
<gene>
    <name evidence="9" type="ORF">DBO85_11545</name>
</gene>
<dbReference type="GO" id="GO:0046872">
    <property type="term" value="F:metal ion binding"/>
    <property type="evidence" value="ECO:0007669"/>
    <property type="project" value="UniProtKB-KW"/>
</dbReference>
<evidence type="ECO:0000313" key="10">
    <source>
        <dbReference type="Proteomes" id="UP000244064"/>
    </source>
</evidence>
<keyword evidence="3" id="KW-1029">Fimbrium biogenesis</keyword>
<feature type="signal peptide" evidence="7">
    <location>
        <begin position="1"/>
        <end position="29"/>
    </location>
</feature>
<feature type="domain" description="PilY1 beta-propeller" evidence="8">
    <location>
        <begin position="640"/>
        <end position="999"/>
    </location>
</feature>
<dbReference type="SUPFAM" id="SSF50998">
    <property type="entry name" value="Quinoprotein alcohol dehydrogenase-like"/>
    <property type="match status" value="1"/>
</dbReference>
<dbReference type="Pfam" id="PF05567">
    <property type="entry name" value="T4P_PilY1"/>
    <property type="match status" value="1"/>
</dbReference>
<reference evidence="9 10" key="1">
    <citation type="submission" date="2018-04" db="EMBL/GenBank/DDBJ databases">
        <title>Pseudomonas sp. nov., isolated from mangrove soil.</title>
        <authorList>
            <person name="Chen C."/>
        </authorList>
    </citation>
    <scope>NUCLEOTIDE SEQUENCE [LARGE SCALE GENOMIC DNA]</scope>
    <source>
        <strain evidence="9 10">TC-11</strain>
    </source>
</reference>
<keyword evidence="5" id="KW-0106">Calcium</keyword>
<dbReference type="EMBL" id="QASN01000019">
    <property type="protein sequence ID" value="PTU73992.1"/>
    <property type="molecule type" value="Genomic_DNA"/>
</dbReference>
<evidence type="ECO:0000256" key="2">
    <source>
        <dbReference type="ARBA" id="ARBA00008387"/>
    </source>
</evidence>
<feature type="chain" id="PRO_5015772589" evidence="7">
    <location>
        <begin position="30"/>
        <end position="1163"/>
    </location>
</feature>
<dbReference type="InterPro" id="IPR011047">
    <property type="entry name" value="Quinoprotein_ADH-like_sf"/>
</dbReference>